<keyword evidence="1" id="KW-0175">Coiled coil</keyword>
<dbReference type="RefSeq" id="WP_117420079.1">
    <property type="nucleotide sequence ID" value="NZ_BRPJ01000037.1"/>
</dbReference>
<dbReference type="Proteomes" id="UP000260680">
    <property type="component" value="Unassembled WGS sequence"/>
</dbReference>
<feature type="coiled-coil region" evidence="1">
    <location>
        <begin position="157"/>
        <end position="184"/>
    </location>
</feature>
<dbReference type="OrthoDB" id="2042593at2"/>
<organism evidence="2 3">
    <name type="scientific">Lacrimispora amygdalina</name>
    <dbReference type="NCBI Taxonomy" id="253257"/>
    <lineage>
        <taxon>Bacteria</taxon>
        <taxon>Bacillati</taxon>
        <taxon>Bacillota</taxon>
        <taxon>Clostridia</taxon>
        <taxon>Lachnospirales</taxon>
        <taxon>Lachnospiraceae</taxon>
        <taxon>Lacrimispora</taxon>
    </lineage>
</organism>
<gene>
    <name evidence="2" type="ORF">DS742_27370</name>
</gene>
<dbReference type="AlphaFoldDB" id="A0A3E2N490"/>
<dbReference type="EMBL" id="QOHO01000120">
    <property type="protein sequence ID" value="RFZ75731.1"/>
    <property type="molecule type" value="Genomic_DNA"/>
</dbReference>
<evidence type="ECO:0000256" key="1">
    <source>
        <dbReference type="SAM" id="Coils"/>
    </source>
</evidence>
<accession>A0A3E2N490</accession>
<sequence length="201" mass="23372">MPNFMEIRVEVRGLFLYNRYEETAKGKEWRNGMEHEEEIGLESLNGLVTSELKWYVFDLITEGLKLDKIEESNYSVEKEDKEKTSFFIKDGTVHVSGKGGGNLKVYENLYLAVCDFYNRVYEEETKAEAAISRFLTRTLDLPVIMKRPSRSMLLEQISECETRIADMDEQLKKEEIKSLRAKRKLDVIYLEGLKAKLAGLH</sequence>
<name>A0A3E2N490_9FIRM</name>
<protein>
    <submittedName>
        <fullName evidence="2">Uncharacterized protein</fullName>
    </submittedName>
</protein>
<comment type="caution">
    <text evidence="2">The sequence shown here is derived from an EMBL/GenBank/DDBJ whole genome shotgun (WGS) entry which is preliminary data.</text>
</comment>
<evidence type="ECO:0000313" key="2">
    <source>
        <dbReference type="EMBL" id="RFZ75731.1"/>
    </source>
</evidence>
<reference evidence="2 3" key="1">
    <citation type="submission" date="2018-07" db="EMBL/GenBank/DDBJ databases">
        <title>New species, Clostridium PI-S10-A1B.</title>
        <authorList>
            <person name="Krishna G."/>
            <person name="Summeta K."/>
            <person name="Shikha S."/>
            <person name="Prabhu P.B."/>
            <person name="Suresh K."/>
        </authorList>
    </citation>
    <scope>NUCLEOTIDE SEQUENCE [LARGE SCALE GENOMIC DNA]</scope>
    <source>
        <strain evidence="2 3">PI-S10-A1B</strain>
    </source>
</reference>
<proteinExistence type="predicted"/>
<evidence type="ECO:0000313" key="3">
    <source>
        <dbReference type="Proteomes" id="UP000260680"/>
    </source>
</evidence>